<dbReference type="InterPro" id="IPR002889">
    <property type="entry name" value="WSC_carb-bd"/>
</dbReference>
<organism evidence="8 9">
    <name type="scientific">Macrostomum lignano</name>
    <dbReference type="NCBI Taxonomy" id="282301"/>
    <lineage>
        <taxon>Eukaryota</taxon>
        <taxon>Metazoa</taxon>
        <taxon>Spiralia</taxon>
        <taxon>Lophotrochozoa</taxon>
        <taxon>Platyhelminthes</taxon>
        <taxon>Rhabditophora</taxon>
        <taxon>Macrostomorpha</taxon>
        <taxon>Macrostomida</taxon>
        <taxon>Macrostomidae</taxon>
        <taxon>Macrostomum</taxon>
    </lineage>
</organism>
<dbReference type="PANTHER" id="PTHR24269:SF16">
    <property type="entry name" value="PROTEIN SLG1"/>
    <property type="match status" value="1"/>
</dbReference>
<dbReference type="PANTHER" id="PTHR24269">
    <property type="entry name" value="KREMEN PROTEIN"/>
    <property type="match status" value="1"/>
</dbReference>
<evidence type="ECO:0000256" key="6">
    <source>
        <dbReference type="ARBA" id="ARBA00023180"/>
    </source>
</evidence>
<keyword evidence="2" id="KW-0812">Transmembrane</keyword>
<dbReference type="WBParaSite" id="maker-uti_cns_0012733-snap-gene-0.2-mRNA-1">
    <property type="protein sequence ID" value="maker-uti_cns_0012733-snap-gene-0.2-mRNA-1"/>
    <property type="gene ID" value="maker-uti_cns_0012733-snap-gene-0.2"/>
</dbReference>
<dbReference type="Pfam" id="PF01822">
    <property type="entry name" value="WSC"/>
    <property type="match status" value="2"/>
</dbReference>
<keyword evidence="8" id="KW-1185">Reference proteome</keyword>
<name>A0A1I8IHQ2_9PLAT</name>
<keyword evidence="5" id="KW-0472">Membrane</keyword>
<evidence type="ECO:0000256" key="3">
    <source>
        <dbReference type="ARBA" id="ARBA00022729"/>
    </source>
</evidence>
<dbReference type="PROSITE" id="PS51212">
    <property type="entry name" value="WSC"/>
    <property type="match status" value="1"/>
</dbReference>
<evidence type="ECO:0000256" key="4">
    <source>
        <dbReference type="ARBA" id="ARBA00022989"/>
    </source>
</evidence>
<dbReference type="InterPro" id="IPR051836">
    <property type="entry name" value="Kremen_rcpt"/>
</dbReference>
<evidence type="ECO:0000256" key="2">
    <source>
        <dbReference type="ARBA" id="ARBA00022692"/>
    </source>
</evidence>
<feature type="domain" description="WSC" evidence="7">
    <location>
        <begin position="68"/>
        <end position="160"/>
    </location>
</feature>
<evidence type="ECO:0000256" key="1">
    <source>
        <dbReference type="ARBA" id="ARBA00004167"/>
    </source>
</evidence>
<dbReference type="GO" id="GO:0005886">
    <property type="term" value="C:plasma membrane"/>
    <property type="evidence" value="ECO:0007669"/>
    <property type="project" value="TreeGrafter"/>
</dbReference>
<keyword evidence="4" id="KW-1133">Transmembrane helix</keyword>
<evidence type="ECO:0000256" key="5">
    <source>
        <dbReference type="ARBA" id="ARBA00023136"/>
    </source>
</evidence>
<protein>
    <submittedName>
        <fullName evidence="9">WSC domain-containing protein</fullName>
    </submittedName>
</protein>
<keyword evidence="6" id="KW-0325">Glycoprotein</keyword>
<dbReference type="Proteomes" id="UP000095280">
    <property type="component" value="Unplaced"/>
</dbReference>
<comment type="subcellular location">
    <subcellularLocation>
        <location evidence="1">Membrane</location>
        <topology evidence="1">Single-pass membrane protein</topology>
    </subcellularLocation>
</comment>
<evidence type="ECO:0000313" key="9">
    <source>
        <dbReference type="WBParaSite" id="maker-uti_cns_0012733-snap-gene-0.2-mRNA-1"/>
    </source>
</evidence>
<keyword evidence="3" id="KW-0732">Signal</keyword>
<proteinExistence type="predicted"/>
<sequence>MDQSSLRDLPYARYFGNDNTPGSCVARCKSKGYPFAAVVNGDDCSCGHSFGRYGRAQDVECEAYRCTAPGYVGCFMDRGSPHRDLLHLKKSYGITPRKCALYCKSKNYRYAGVQAGNECHCGNSFGQHGKVPDVECNYRCIGDNRQNCGSGWRNQIYSTDEYCKNLKKTD</sequence>
<accession>A0A1I8IHQ2</accession>
<reference evidence="9" key="1">
    <citation type="submission" date="2016-11" db="UniProtKB">
        <authorList>
            <consortium name="WormBaseParasite"/>
        </authorList>
    </citation>
    <scope>IDENTIFICATION</scope>
</reference>
<dbReference type="AlphaFoldDB" id="A0A1I8IHQ2"/>
<evidence type="ECO:0000313" key="8">
    <source>
        <dbReference type="Proteomes" id="UP000095280"/>
    </source>
</evidence>
<dbReference type="SMART" id="SM00321">
    <property type="entry name" value="WSC"/>
    <property type="match status" value="1"/>
</dbReference>
<evidence type="ECO:0000259" key="7">
    <source>
        <dbReference type="PROSITE" id="PS51212"/>
    </source>
</evidence>